<comment type="caution">
    <text evidence="2">The sequence shown here is derived from an EMBL/GenBank/DDBJ whole genome shotgun (WGS) entry which is preliminary data.</text>
</comment>
<feature type="non-terminal residue" evidence="2">
    <location>
        <position position="45"/>
    </location>
</feature>
<evidence type="ECO:0000313" key="3">
    <source>
        <dbReference type="Proteomes" id="UP000265520"/>
    </source>
</evidence>
<evidence type="ECO:0000256" key="1">
    <source>
        <dbReference type="SAM" id="MobiDB-lite"/>
    </source>
</evidence>
<feature type="region of interest" description="Disordered" evidence="1">
    <location>
        <begin position="1"/>
        <end position="45"/>
    </location>
</feature>
<sequence length="45" mass="5080">PDDVVAKRTRRSSRGSAKPSMARTLEIEVTKRETRTKASHDRVKA</sequence>
<reference evidence="2 3" key="1">
    <citation type="journal article" date="2018" name="Front. Plant Sci.">
        <title>Red Clover (Trifolium pratense) and Zigzag Clover (T. medium) - A Picture of Genomic Similarities and Differences.</title>
        <authorList>
            <person name="Dluhosova J."/>
            <person name="Istvanek J."/>
            <person name="Nedelnik J."/>
            <person name="Repkova J."/>
        </authorList>
    </citation>
    <scope>NUCLEOTIDE SEQUENCE [LARGE SCALE GENOMIC DNA]</scope>
    <source>
        <strain evidence="3">cv. 10/8</strain>
        <tissue evidence="2">Leaf</tissue>
    </source>
</reference>
<accession>A0A392VUQ2</accession>
<dbReference type="AlphaFoldDB" id="A0A392VUQ2"/>
<dbReference type="Proteomes" id="UP000265520">
    <property type="component" value="Unassembled WGS sequence"/>
</dbReference>
<proteinExistence type="predicted"/>
<dbReference type="EMBL" id="LXQA011286826">
    <property type="protein sequence ID" value="MCI91956.1"/>
    <property type="molecule type" value="Genomic_DNA"/>
</dbReference>
<feature type="non-terminal residue" evidence="2">
    <location>
        <position position="1"/>
    </location>
</feature>
<organism evidence="2 3">
    <name type="scientific">Trifolium medium</name>
    <dbReference type="NCBI Taxonomy" id="97028"/>
    <lineage>
        <taxon>Eukaryota</taxon>
        <taxon>Viridiplantae</taxon>
        <taxon>Streptophyta</taxon>
        <taxon>Embryophyta</taxon>
        <taxon>Tracheophyta</taxon>
        <taxon>Spermatophyta</taxon>
        <taxon>Magnoliopsida</taxon>
        <taxon>eudicotyledons</taxon>
        <taxon>Gunneridae</taxon>
        <taxon>Pentapetalae</taxon>
        <taxon>rosids</taxon>
        <taxon>fabids</taxon>
        <taxon>Fabales</taxon>
        <taxon>Fabaceae</taxon>
        <taxon>Papilionoideae</taxon>
        <taxon>50 kb inversion clade</taxon>
        <taxon>NPAAA clade</taxon>
        <taxon>Hologalegina</taxon>
        <taxon>IRL clade</taxon>
        <taxon>Trifolieae</taxon>
        <taxon>Trifolium</taxon>
    </lineage>
</organism>
<feature type="compositionally biased region" description="Basic and acidic residues" evidence="1">
    <location>
        <begin position="25"/>
        <end position="45"/>
    </location>
</feature>
<evidence type="ECO:0000313" key="2">
    <source>
        <dbReference type="EMBL" id="MCI91956.1"/>
    </source>
</evidence>
<keyword evidence="3" id="KW-1185">Reference proteome</keyword>
<protein>
    <submittedName>
        <fullName evidence="2">Uncharacterized protein</fullName>
    </submittedName>
</protein>
<name>A0A392VUQ2_9FABA</name>